<evidence type="ECO:0000256" key="1">
    <source>
        <dbReference type="SAM" id="Phobius"/>
    </source>
</evidence>
<keyword evidence="1" id="KW-0812">Transmembrane</keyword>
<evidence type="ECO:0000259" key="2">
    <source>
        <dbReference type="Pfam" id="PF13968"/>
    </source>
</evidence>
<dbReference type="STRING" id="3988.B9SU30"/>
<reference evidence="4" key="1">
    <citation type="journal article" date="2010" name="Nat. Biotechnol.">
        <title>Draft genome sequence of the oilseed species Ricinus communis.</title>
        <authorList>
            <person name="Chan A.P."/>
            <person name="Crabtree J."/>
            <person name="Zhao Q."/>
            <person name="Lorenzi H."/>
            <person name="Orvis J."/>
            <person name="Puiu D."/>
            <person name="Melake-Berhan A."/>
            <person name="Jones K.M."/>
            <person name="Redman J."/>
            <person name="Chen G."/>
            <person name="Cahoon E.B."/>
            <person name="Gedil M."/>
            <person name="Stanke M."/>
            <person name="Haas B.J."/>
            <person name="Wortman J.R."/>
            <person name="Fraser-Liggett C.M."/>
            <person name="Ravel J."/>
            <person name="Rabinowicz P.D."/>
        </authorList>
    </citation>
    <scope>NUCLEOTIDE SEQUENCE [LARGE SCALE GENOMIC DNA]</scope>
    <source>
        <strain evidence="4">cv. Hale</strain>
    </source>
</reference>
<dbReference type="Pfam" id="PF04578">
    <property type="entry name" value="DUF594"/>
    <property type="match status" value="1"/>
</dbReference>
<feature type="transmembrane region" description="Helical" evidence="1">
    <location>
        <begin position="6"/>
        <end position="27"/>
    </location>
</feature>
<feature type="transmembrane region" description="Helical" evidence="1">
    <location>
        <begin position="184"/>
        <end position="205"/>
    </location>
</feature>
<feature type="transmembrane region" description="Helical" evidence="1">
    <location>
        <begin position="156"/>
        <end position="172"/>
    </location>
</feature>
<evidence type="ECO:0000313" key="3">
    <source>
        <dbReference type="EMBL" id="EEF32909.1"/>
    </source>
</evidence>
<dbReference type="PANTHER" id="PTHR31325">
    <property type="entry name" value="OS01G0798800 PROTEIN-RELATED"/>
    <property type="match status" value="1"/>
</dbReference>
<dbReference type="InParanoid" id="B9SU30"/>
<keyword evidence="4" id="KW-1185">Reference proteome</keyword>
<sequence>MVWRDLELRGTILISLLSQVVLIMLGNRRKYIAGKLIKIILWVAYLSADWAATVSLSAISNSFAYSKVDRSYVIMAFWAPFLLLHLGGPDTITALSLEDNELWQRHALGLFVQPLFADLILSFQDRKNSRSFFLTRTWEEAFDVIEYELGFMFDTFYTKAIVIYTYAGFWVIDKRTESPGDMGITYLLMGGAIVLELYATITLLFSDWSMLWFSRHKNTFLDLSYQVISWLRPRFQRFHLVPANDKWSDSLAGYNLINFCLLKRPAKCNKTNYRGSCCSFKWWGFILASARKFCIEMWHSDRYTNLEVIQNDLKRLIFEDLRLKSIQASQQAADMIKYCKQLCAERGDRRLKTEKNWAKEKWEMISHVWVEMLSYAANQCRFNYHALQLRQGGELLTHVCLLMTHLGISEKFQIAESHERLIEF</sequence>
<gene>
    <name evidence="3" type="ORF">RCOM_0455910</name>
</gene>
<feature type="domain" description="DUF4220" evidence="2">
    <location>
        <begin position="115"/>
        <end position="258"/>
    </location>
</feature>
<proteinExistence type="predicted"/>
<dbReference type="AlphaFoldDB" id="B9SU30"/>
<organism evidence="3 4">
    <name type="scientific">Ricinus communis</name>
    <name type="common">Castor bean</name>
    <dbReference type="NCBI Taxonomy" id="3988"/>
    <lineage>
        <taxon>Eukaryota</taxon>
        <taxon>Viridiplantae</taxon>
        <taxon>Streptophyta</taxon>
        <taxon>Embryophyta</taxon>
        <taxon>Tracheophyta</taxon>
        <taxon>Spermatophyta</taxon>
        <taxon>Magnoliopsida</taxon>
        <taxon>eudicotyledons</taxon>
        <taxon>Gunneridae</taxon>
        <taxon>Pentapetalae</taxon>
        <taxon>rosids</taxon>
        <taxon>fabids</taxon>
        <taxon>Malpighiales</taxon>
        <taxon>Euphorbiaceae</taxon>
        <taxon>Acalyphoideae</taxon>
        <taxon>Acalypheae</taxon>
        <taxon>Ricinus</taxon>
    </lineage>
</organism>
<dbReference type="Proteomes" id="UP000008311">
    <property type="component" value="Unassembled WGS sequence"/>
</dbReference>
<name>B9SU30_RICCO</name>
<dbReference type="Pfam" id="PF13968">
    <property type="entry name" value="DUF4220"/>
    <property type="match status" value="2"/>
</dbReference>
<dbReference type="eggNOG" id="ENOG502QQBP">
    <property type="taxonomic scope" value="Eukaryota"/>
</dbReference>
<dbReference type="EMBL" id="EQ974138">
    <property type="protein sequence ID" value="EEF32909.1"/>
    <property type="molecule type" value="Genomic_DNA"/>
</dbReference>
<protein>
    <recommendedName>
        <fullName evidence="2">DUF4220 domain-containing protein</fullName>
    </recommendedName>
</protein>
<feature type="domain" description="DUF4220" evidence="2">
    <location>
        <begin position="42"/>
        <end position="114"/>
    </location>
</feature>
<feature type="transmembrane region" description="Helical" evidence="1">
    <location>
        <begin position="39"/>
        <end position="59"/>
    </location>
</feature>
<dbReference type="InterPro" id="IPR007658">
    <property type="entry name" value="DUF594"/>
</dbReference>
<accession>B9SU30</accession>
<keyword evidence="1" id="KW-1133">Transmembrane helix</keyword>
<keyword evidence="1" id="KW-0472">Membrane</keyword>
<dbReference type="InterPro" id="IPR025315">
    <property type="entry name" value="DUF4220"/>
</dbReference>
<evidence type="ECO:0000313" key="4">
    <source>
        <dbReference type="Proteomes" id="UP000008311"/>
    </source>
</evidence>